<dbReference type="PANTHER" id="PTHR33609">
    <property type="entry name" value="LOW CALCIUM RESPONSE LOCUS PROTEIN S"/>
    <property type="match status" value="1"/>
</dbReference>
<dbReference type="InterPro" id="IPR052546">
    <property type="entry name" value="Transposase_8_domain"/>
</dbReference>
<dbReference type="InParanoid" id="A0A3M0CV05"/>
<evidence type="ECO:0000313" key="1">
    <source>
        <dbReference type="EMBL" id="RMB12400.1"/>
    </source>
</evidence>
<protein>
    <submittedName>
        <fullName evidence="1">Putative transposase</fullName>
    </submittedName>
</protein>
<organism evidence="1 2">
    <name type="scientific">Eilatimonas milleporae</name>
    <dbReference type="NCBI Taxonomy" id="911205"/>
    <lineage>
        <taxon>Bacteria</taxon>
        <taxon>Pseudomonadati</taxon>
        <taxon>Pseudomonadota</taxon>
        <taxon>Alphaproteobacteria</taxon>
        <taxon>Kordiimonadales</taxon>
        <taxon>Kordiimonadaceae</taxon>
        <taxon>Eilatimonas</taxon>
    </lineage>
</organism>
<dbReference type="RefSeq" id="WP_147453467.1">
    <property type="nucleotide sequence ID" value="NZ_REFR01000009.1"/>
</dbReference>
<sequence>MARKRYSDEMVRQVLRDVENGAAIGDVAKRYGIAEATYYRWRIRYGPAAAMRGKSLKELEEENRRLRHLFTEAALETAKLRRQIEQMSVDKD</sequence>
<dbReference type="EMBL" id="REFR01000009">
    <property type="protein sequence ID" value="RMB12400.1"/>
    <property type="molecule type" value="Genomic_DNA"/>
</dbReference>
<dbReference type="InterPro" id="IPR009057">
    <property type="entry name" value="Homeodomain-like_sf"/>
</dbReference>
<dbReference type="InterPro" id="IPR002514">
    <property type="entry name" value="Transposase_8"/>
</dbReference>
<dbReference type="GO" id="GO:0004803">
    <property type="term" value="F:transposase activity"/>
    <property type="evidence" value="ECO:0007669"/>
    <property type="project" value="InterPro"/>
</dbReference>
<dbReference type="Proteomes" id="UP000271227">
    <property type="component" value="Unassembled WGS sequence"/>
</dbReference>
<proteinExistence type="predicted"/>
<dbReference type="GO" id="GO:0006313">
    <property type="term" value="P:DNA transposition"/>
    <property type="evidence" value="ECO:0007669"/>
    <property type="project" value="InterPro"/>
</dbReference>
<keyword evidence="2" id="KW-1185">Reference proteome</keyword>
<dbReference type="Pfam" id="PF01527">
    <property type="entry name" value="HTH_Tnp_1"/>
    <property type="match status" value="1"/>
</dbReference>
<dbReference type="GO" id="GO:0003677">
    <property type="term" value="F:DNA binding"/>
    <property type="evidence" value="ECO:0007669"/>
    <property type="project" value="InterPro"/>
</dbReference>
<gene>
    <name evidence="1" type="ORF">BXY39_0896</name>
</gene>
<evidence type="ECO:0000313" key="2">
    <source>
        <dbReference type="Proteomes" id="UP000271227"/>
    </source>
</evidence>
<dbReference type="SUPFAM" id="SSF46689">
    <property type="entry name" value="Homeodomain-like"/>
    <property type="match status" value="1"/>
</dbReference>
<dbReference type="AlphaFoldDB" id="A0A3M0CV05"/>
<dbReference type="PANTHER" id="PTHR33609:SF1">
    <property type="entry name" value="TRANSPOSASE"/>
    <property type="match status" value="1"/>
</dbReference>
<name>A0A3M0CV05_9PROT</name>
<comment type="caution">
    <text evidence="1">The sequence shown here is derived from an EMBL/GenBank/DDBJ whole genome shotgun (WGS) entry which is preliminary data.</text>
</comment>
<dbReference type="Gene3D" id="1.10.10.60">
    <property type="entry name" value="Homeodomain-like"/>
    <property type="match status" value="1"/>
</dbReference>
<dbReference type="OrthoDB" id="9809060at2"/>
<reference evidence="1 2" key="1">
    <citation type="submission" date="2018-10" db="EMBL/GenBank/DDBJ databases">
        <title>Genomic Encyclopedia of Archaeal and Bacterial Type Strains, Phase II (KMG-II): from individual species to whole genera.</title>
        <authorList>
            <person name="Goeker M."/>
        </authorList>
    </citation>
    <scope>NUCLEOTIDE SEQUENCE [LARGE SCALE GENOMIC DNA]</scope>
    <source>
        <strain evidence="1 2">DSM 25217</strain>
    </source>
</reference>
<accession>A0A3M0CV05</accession>